<dbReference type="InterPro" id="IPR032675">
    <property type="entry name" value="LRR_dom_sf"/>
</dbReference>
<protein>
    <submittedName>
        <fullName evidence="4">Uncharacterized protein</fullName>
    </submittedName>
</protein>
<dbReference type="InterPro" id="IPR025875">
    <property type="entry name" value="Leu-rich_rpt_4"/>
</dbReference>
<feature type="region of interest" description="Disordered" evidence="3">
    <location>
        <begin position="315"/>
        <end position="413"/>
    </location>
</feature>
<dbReference type="InterPro" id="IPR001611">
    <property type="entry name" value="Leu-rich_rpt"/>
</dbReference>
<dbReference type="PANTHER" id="PTHR18849:SF0">
    <property type="entry name" value="CILIA- AND FLAGELLA-ASSOCIATED PROTEIN 410-RELATED"/>
    <property type="match status" value="1"/>
</dbReference>
<sequence length="735" mass="78699">MKDPETPPEPDAVSSSQPMFGFEESDEEIGESSPMQSPSTPDPGASSTPDLEAPDTDGGDQQTSPQASPQRQPLTPSRPPLLNFSANLPPTPFGSTTILSDLSTDTTNLDYVRAIILSDQNILDVKGIELNRFSSLSMLNLSFNNIPTLAPLSFIAPSSYSPFLTKLDVSHNKLASLSGVESLPSLKVLRASNNKIEDISSLCDLTLLEELWLSKNCIDTPQLLNLSQLQSLLHFIGSSNPWCSHEHYKMVVLSMAENCQTFDCNPVGEDDLDEAADFAASTDGKGVFHKLKFKILQSENHSYFKQKVFNKETKSALSRAAQAGRKKTNNRRYNNNNSNNSNDGNDSNLIPSDAVLTNPKELRLHVNSRKKMSATSSPTRRGSPIHTSPISTRSSKSMKGPQKATASAMNPIPKSPPGATLATASISDCLSLLPSFGDEVAKIKKEKAVARRAVKKKPSSSLPPKTGQVKFKPVSWQGSVSSSVQSPRSSHPPVGSSVASPRVMESIEGVVEGSESPSHLIQGSAVASSDPVVPSPPRPTHTLAPPFKKLYLGGGVGAESRSDGSAYAKWPSGGLAVSRDPGRLTCTYTGGRVAVAFSDSGCGSVYYQDGKTALSLSPQECLHFRKVGGTGKTSKTKFDIVPLSAASGQVRIQLNKSLGVDFTASPMRIEVFFKVKNVHCKFVAPGTEGGAVVVPIDNKGDLFGERERVEKVKEVRKPLEHGDFLSAIQRAVAGL</sequence>
<feature type="compositionally biased region" description="Polar residues" evidence="3">
    <location>
        <begin position="373"/>
        <end position="397"/>
    </location>
</feature>
<feature type="compositionally biased region" description="Polar residues" evidence="3">
    <location>
        <begin position="59"/>
        <end position="75"/>
    </location>
</feature>
<evidence type="ECO:0000313" key="4">
    <source>
        <dbReference type="EMBL" id="GMI41935.1"/>
    </source>
</evidence>
<name>A0A9W7LAH8_9STRA</name>
<evidence type="ECO:0000313" key="5">
    <source>
        <dbReference type="Proteomes" id="UP001165065"/>
    </source>
</evidence>
<accession>A0A9W7LAH8</accession>
<feature type="region of interest" description="Disordered" evidence="3">
    <location>
        <begin position="527"/>
        <end position="546"/>
    </location>
</feature>
<organism evidence="4 5">
    <name type="scientific">Triparma columacea</name>
    <dbReference type="NCBI Taxonomy" id="722753"/>
    <lineage>
        <taxon>Eukaryota</taxon>
        <taxon>Sar</taxon>
        <taxon>Stramenopiles</taxon>
        <taxon>Ochrophyta</taxon>
        <taxon>Bolidophyceae</taxon>
        <taxon>Parmales</taxon>
        <taxon>Triparmaceae</taxon>
        <taxon>Triparma</taxon>
    </lineage>
</organism>
<reference evidence="5" key="1">
    <citation type="journal article" date="2023" name="Commun. Biol.">
        <title>Genome analysis of Parmales, the sister group of diatoms, reveals the evolutionary specialization of diatoms from phago-mixotrophs to photoautotrophs.</title>
        <authorList>
            <person name="Ban H."/>
            <person name="Sato S."/>
            <person name="Yoshikawa S."/>
            <person name="Yamada K."/>
            <person name="Nakamura Y."/>
            <person name="Ichinomiya M."/>
            <person name="Sato N."/>
            <person name="Blanc-Mathieu R."/>
            <person name="Endo H."/>
            <person name="Kuwata A."/>
            <person name="Ogata H."/>
        </authorList>
    </citation>
    <scope>NUCLEOTIDE SEQUENCE [LARGE SCALE GENOMIC DNA]</scope>
</reference>
<comment type="caution">
    <text evidence="4">The sequence shown here is derived from an EMBL/GenBank/DDBJ whole genome shotgun (WGS) entry which is preliminary data.</text>
</comment>
<gene>
    <name evidence="4" type="ORF">TrCOL_g13750</name>
</gene>
<dbReference type="SUPFAM" id="SSF52075">
    <property type="entry name" value="Outer arm dynein light chain 1"/>
    <property type="match status" value="1"/>
</dbReference>
<evidence type="ECO:0000256" key="1">
    <source>
        <dbReference type="ARBA" id="ARBA00022614"/>
    </source>
</evidence>
<dbReference type="EMBL" id="BRYA01000162">
    <property type="protein sequence ID" value="GMI41935.1"/>
    <property type="molecule type" value="Genomic_DNA"/>
</dbReference>
<evidence type="ECO:0000256" key="3">
    <source>
        <dbReference type="SAM" id="MobiDB-lite"/>
    </source>
</evidence>
<keyword evidence="2" id="KW-0677">Repeat</keyword>
<keyword evidence="5" id="KW-1185">Reference proteome</keyword>
<dbReference type="PANTHER" id="PTHR18849">
    <property type="entry name" value="LEUCINE RICH REPEAT PROTEIN"/>
    <property type="match status" value="1"/>
</dbReference>
<evidence type="ECO:0000256" key="2">
    <source>
        <dbReference type="ARBA" id="ARBA00022737"/>
    </source>
</evidence>
<dbReference type="Proteomes" id="UP001165065">
    <property type="component" value="Unassembled WGS sequence"/>
</dbReference>
<dbReference type="Pfam" id="PF12799">
    <property type="entry name" value="LRR_4"/>
    <property type="match status" value="1"/>
</dbReference>
<dbReference type="Gene3D" id="3.80.10.10">
    <property type="entry name" value="Ribonuclease Inhibitor"/>
    <property type="match status" value="1"/>
</dbReference>
<keyword evidence="1" id="KW-0433">Leucine-rich repeat</keyword>
<feature type="region of interest" description="Disordered" evidence="3">
    <location>
        <begin position="1"/>
        <end position="89"/>
    </location>
</feature>
<feature type="region of interest" description="Disordered" evidence="3">
    <location>
        <begin position="453"/>
        <end position="500"/>
    </location>
</feature>
<dbReference type="OrthoDB" id="266138at2759"/>
<feature type="compositionally biased region" description="Polar residues" evidence="3">
    <location>
        <begin position="33"/>
        <end position="49"/>
    </location>
</feature>
<feature type="compositionally biased region" description="Low complexity" evidence="3">
    <location>
        <begin position="473"/>
        <end position="494"/>
    </location>
</feature>
<dbReference type="PROSITE" id="PS51450">
    <property type="entry name" value="LRR"/>
    <property type="match status" value="3"/>
</dbReference>
<proteinExistence type="predicted"/>
<dbReference type="SMART" id="SM00364">
    <property type="entry name" value="LRR_BAC"/>
    <property type="match status" value="2"/>
</dbReference>
<dbReference type="AlphaFoldDB" id="A0A9W7LAH8"/>
<feature type="compositionally biased region" description="Low complexity" evidence="3">
    <location>
        <begin position="331"/>
        <end position="348"/>
    </location>
</feature>